<comment type="caution">
    <text evidence="1">The sequence shown here is derived from an EMBL/GenBank/DDBJ whole genome shotgun (WGS) entry which is preliminary data.</text>
</comment>
<dbReference type="EMBL" id="LACH01000009">
    <property type="protein sequence ID" value="KJZ66700.1"/>
    <property type="molecule type" value="Genomic_DNA"/>
</dbReference>
<organism evidence="1 2">
    <name type="scientific">Pseudomonas fluorescens</name>
    <dbReference type="NCBI Taxonomy" id="294"/>
    <lineage>
        <taxon>Bacteria</taxon>
        <taxon>Pseudomonadati</taxon>
        <taxon>Pseudomonadota</taxon>
        <taxon>Gammaproteobacteria</taxon>
        <taxon>Pseudomonadales</taxon>
        <taxon>Pseudomonadaceae</taxon>
        <taxon>Pseudomonas</taxon>
    </lineage>
</organism>
<dbReference type="RefSeq" id="WP_046053182.1">
    <property type="nucleotide sequence ID" value="NZ_LACH01000009.1"/>
</dbReference>
<dbReference type="PATRIC" id="fig|294.133.peg.6352"/>
<protein>
    <submittedName>
        <fullName evidence="1">Uncharacterized protein</fullName>
    </submittedName>
</protein>
<sequence length="90" mass="9746">MIGLVRNTRPSAFHVHYFLPYRVGAAEGCDLLIFGALEGATDQKIAAFGSSYIDIASGMPEKLSNNRHGKKEAGTVARLLFACPFQGMNE</sequence>
<name>A0A0F4VDU4_PSEFL</name>
<reference evidence="1 2" key="1">
    <citation type="submission" date="2015-03" db="EMBL/GenBank/DDBJ databases">
        <title>Comparative genomics of Pseudomonas insights into diversity of traits involved in vanlence and defense.</title>
        <authorList>
            <person name="Qin Y."/>
        </authorList>
    </citation>
    <scope>NUCLEOTIDE SEQUENCE [LARGE SCALE GENOMIC DNA]</scope>
    <source>
        <strain evidence="1 2">H24</strain>
    </source>
</reference>
<dbReference type="AlphaFoldDB" id="A0A0F4VDU4"/>
<accession>A0A0F4VDU4</accession>
<evidence type="ECO:0000313" key="2">
    <source>
        <dbReference type="Proteomes" id="UP000033400"/>
    </source>
</evidence>
<evidence type="ECO:0000313" key="1">
    <source>
        <dbReference type="EMBL" id="KJZ66700.1"/>
    </source>
</evidence>
<dbReference type="OrthoDB" id="7033601at2"/>
<proteinExistence type="predicted"/>
<dbReference type="Proteomes" id="UP000033400">
    <property type="component" value="Unassembled WGS sequence"/>
</dbReference>
<gene>
    <name evidence="1" type="ORF">VD17_06470</name>
</gene>